<keyword evidence="4 9" id="KW-0812">Transmembrane</keyword>
<dbReference type="InterPro" id="IPR003593">
    <property type="entry name" value="AAA+_ATPase"/>
</dbReference>
<feature type="domain" description="ABC transporter" evidence="10">
    <location>
        <begin position="348"/>
        <end position="580"/>
    </location>
</feature>
<dbReference type="Proteomes" id="UP000005324">
    <property type="component" value="Unassembled WGS sequence"/>
</dbReference>
<dbReference type="EMBL" id="ADVL01000426">
    <property type="protein sequence ID" value="EFH11301.1"/>
    <property type="molecule type" value="Genomic_DNA"/>
</dbReference>
<evidence type="ECO:0000256" key="3">
    <source>
        <dbReference type="ARBA" id="ARBA00022475"/>
    </source>
</evidence>
<dbReference type="GO" id="GO:0005524">
    <property type="term" value="F:ATP binding"/>
    <property type="evidence" value="ECO:0007669"/>
    <property type="project" value="UniProtKB-KW"/>
</dbReference>
<evidence type="ECO:0000313" key="12">
    <source>
        <dbReference type="Proteomes" id="UP000005324"/>
    </source>
</evidence>
<dbReference type="GO" id="GO:0016887">
    <property type="term" value="F:ATP hydrolysis activity"/>
    <property type="evidence" value="ECO:0007669"/>
    <property type="project" value="InterPro"/>
</dbReference>
<dbReference type="Pfam" id="PF00005">
    <property type="entry name" value="ABC_tran"/>
    <property type="match status" value="1"/>
</dbReference>
<dbReference type="InterPro" id="IPR001851">
    <property type="entry name" value="ABC_transp_permease"/>
</dbReference>
<dbReference type="SUPFAM" id="SSF52540">
    <property type="entry name" value="P-loop containing nucleoside triphosphate hydrolases"/>
    <property type="match status" value="1"/>
</dbReference>
<feature type="transmembrane region" description="Helical" evidence="9">
    <location>
        <begin position="208"/>
        <end position="232"/>
    </location>
</feature>
<comment type="caution">
    <text evidence="11">The sequence shown here is derived from an EMBL/GenBank/DDBJ whole genome shotgun (WGS) entry which is preliminary data.</text>
</comment>
<dbReference type="GO" id="GO:1903805">
    <property type="term" value="P:L-valine import across plasma membrane"/>
    <property type="evidence" value="ECO:0007669"/>
    <property type="project" value="TreeGrafter"/>
</dbReference>
<dbReference type="CDD" id="cd03219">
    <property type="entry name" value="ABC_Mj1267_LivG_branched"/>
    <property type="match status" value="1"/>
</dbReference>
<dbReference type="GO" id="GO:0005304">
    <property type="term" value="F:L-valine transmembrane transporter activity"/>
    <property type="evidence" value="ECO:0007669"/>
    <property type="project" value="TreeGrafter"/>
</dbReference>
<dbReference type="GO" id="GO:0015808">
    <property type="term" value="P:L-alanine transport"/>
    <property type="evidence" value="ECO:0007669"/>
    <property type="project" value="TreeGrafter"/>
</dbReference>
<dbReference type="GO" id="GO:0015192">
    <property type="term" value="F:L-phenylalanine transmembrane transporter activity"/>
    <property type="evidence" value="ECO:0007669"/>
    <property type="project" value="TreeGrafter"/>
</dbReference>
<dbReference type="InterPro" id="IPR043428">
    <property type="entry name" value="LivM-like"/>
</dbReference>
<keyword evidence="3" id="KW-1003">Cell membrane</keyword>
<evidence type="ECO:0000256" key="1">
    <source>
        <dbReference type="ARBA" id="ARBA00004651"/>
    </source>
</evidence>
<name>D5RN34_9PROT</name>
<feature type="transmembrane region" description="Helical" evidence="9">
    <location>
        <begin position="115"/>
        <end position="135"/>
    </location>
</feature>
<feature type="transmembrane region" description="Helical" evidence="9">
    <location>
        <begin position="59"/>
        <end position="79"/>
    </location>
</feature>
<evidence type="ECO:0000256" key="4">
    <source>
        <dbReference type="ARBA" id="ARBA00022692"/>
    </source>
</evidence>
<dbReference type="GO" id="GO:0015188">
    <property type="term" value="F:L-isoleucine transmembrane transporter activity"/>
    <property type="evidence" value="ECO:0007669"/>
    <property type="project" value="TreeGrafter"/>
</dbReference>
<evidence type="ECO:0000256" key="9">
    <source>
        <dbReference type="SAM" id="Phobius"/>
    </source>
</evidence>
<dbReference type="GO" id="GO:1903806">
    <property type="term" value="P:L-isoleucine import across plasma membrane"/>
    <property type="evidence" value="ECO:0007669"/>
    <property type="project" value="TreeGrafter"/>
</dbReference>
<dbReference type="RefSeq" id="WP_007005425.1">
    <property type="nucleotide sequence ID" value="NZ_GG770782.1"/>
</dbReference>
<keyword evidence="6 11" id="KW-0067">ATP-binding</keyword>
<dbReference type="PROSITE" id="PS50893">
    <property type="entry name" value="ABC_TRANSPORTER_2"/>
    <property type="match status" value="1"/>
</dbReference>
<dbReference type="HOGENOM" id="CLU_006313_3_1_5"/>
<dbReference type="InterPro" id="IPR051120">
    <property type="entry name" value="ABC_AA/LPS_Transport"/>
</dbReference>
<dbReference type="PANTHER" id="PTHR45772">
    <property type="entry name" value="CONSERVED COMPONENT OF ABC TRANSPORTER FOR NATURAL AMINO ACIDS-RELATED"/>
    <property type="match status" value="1"/>
</dbReference>
<dbReference type="GO" id="GO:0005886">
    <property type="term" value="C:plasma membrane"/>
    <property type="evidence" value="ECO:0007669"/>
    <property type="project" value="UniProtKB-SubCell"/>
</dbReference>
<dbReference type="CDD" id="cd06581">
    <property type="entry name" value="TM_PBP1_LivM_like"/>
    <property type="match status" value="1"/>
</dbReference>
<dbReference type="InterPro" id="IPR027417">
    <property type="entry name" value="P-loop_NTPase"/>
</dbReference>
<dbReference type="OrthoDB" id="9805029at2"/>
<dbReference type="SMART" id="SM00382">
    <property type="entry name" value="AAA"/>
    <property type="match status" value="1"/>
</dbReference>
<keyword evidence="12" id="KW-1185">Reference proteome</keyword>
<evidence type="ECO:0000256" key="7">
    <source>
        <dbReference type="ARBA" id="ARBA00022989"/>
    </source>
</evidence>
<dbReference type="Pfam" id="PF02653">
    <property type="entry name" value="BPD_transp_2"/>
    <property type="match status" value="1"/>
</dbReference>
<feature type="transmembrane region" description="Helical" evidence="9">
    <location>
        <begin position="283"/>
        <end position="301"/>
    </location>
</feature>
<proteinExistence type="predicted"/>
<dbReference type="InterPro" id="IPR003439">
    <property type="entry name" value="ABC_transporter-like_ATP-bd"/>
</dbReference>
<accession>D5RN34</accession>
<feature type="transmembrane region" description="Helical" evidence="9">
    <location>
        <begin position="244"/>
        <end position="271"/>
    </location>
</feature>
<organism evidence="11 12">
    <name type="scientific">Pseudoroseomonas cervicalis ATCC 49957</name>
    <dbReference type="NCBI Taxonomy" id="525371"/>
    <lineage>
        <taxon>Bacteria</taxon>
        <taxon>Pseudomonadati</taxon>
        <taxon>Pseudomonadota</taxon>
        <taxon>Alphaproteobacteria</taxon>
        <taxon>Acetobacterales</taxon>
        <taxon>Roseomonadaceae</taxon>
        <taxon>Roseomonas</taxon>
    </lineage>
</organism>
<feature type="transmembrane region" description="Helical" evidence="9">
    <location>
        <begin position="85"/>
        <end position="108"/>
    </location>
</feature>
<feature type="transmembrane region" description="Helical" evidence="9">
    <location>
        <begin position="34"/>
        <end position="52"/>
    </location>
</feature>
<dbReference type="Gene3D" id="3.40.50.300">
    <property type="entry name" value="P-loop containing nucleotide triphosphate hydrolases"/>
    <property type="match status" value="1"/>
</dbReference>
<dbReference type="Pfam" id="PF12399">
    <property type="entry name" value="BCA_ABC_TP_C"/>
    <property type="match status" value="1"/>
</dbReference>
<evidence type="ECO:0000313" key="11">
    <source>
        <dbReference type="EMBL" id="EFH11301.1"/>
    </source>
</evidence>
<evidence type="ECO:0000256" key="6">
    <source>
        <dbReference type="ARBA" id="ARBA00022840"/>
    </source>
</evidence>
<keyword evidence="2" id="KW-0813">Transport</keyword>
<keyword evidence="7 9" id="KW-1133">Transmembrane helix</keyword>
<evidence type="ECO:0000256" key="8">
    <source>
        <dbReference type="ARBA" id="ARBA00023136"/>
    </source>
</evidence>
<evidence type="ECO:0000256" key="5">
    <source>
        <dbReference type="ARBA" id="ARBA00022741"/>
    </source>
</evidence>
<protein>
    <submittedName>
        <fullName evidence="11">ABC transporter, ATP-binding protein</fullName>
    </submittedName>
</protein>
<reference evidence="11 12" key="1">
    <citation type="submission" date="2010-04" db="EMBL/GenBank/DDBJ databases">
        <authorList>
            <person name="Qin X."/>
            <person name="Bachman B."/>
            <person name="Battles P."/>
            <person name="Bell A."/>
            <person name="Bess C."/>
            <person name="Bickham C."/>
            <person name="Chaboub L."/>
            <person name="Chen D."/>
            <person name="Coyle M."/>
            <person name="Deiros D.R."/>
            <person name="Dinh H."/>
            <person name="Forbes L."/>
            <person name="Fowler G."/>
            <person name="Francisco L."/>
            <person name="Fu Q."/>
            <person name="Gubbala S."/>
            <person name="Hale W."/>
            <person name="Han Y."/>
            <person name="Hemphill L."/>
            <person name="Highlander S.K."/>
            <person name="Hirani K."/>
            <person name="Hogues M."/>
            <person name="Jackson L."/>
            <person name="Jakkamsetti A."/>
            <person name="Javaid M."/>
            <person name="Jiang H."/>
            <person name="Korchina V."/>
            <person name="Kovar C."/>
            <person name="Lara F."/>
            <person name="Lee S."/>
            <person name="Mata R."/>
            <person name="Mathew T."/>
            <person name="Moen C."/>
            <person name="Morales K."/>
            <person name="Munidasa M."/>
            <person name="Nazareth L."/>
            <person name="Ngo R."/>
            <person name="Nguyen L."/>
            <person name="Okwuonu G."/>
            <person name="Ongeri F."/>
            <person name="Patil S."/>
            <person name="Petrosino J."/>
            <person name="Pham C."/>
            <person name="Pham P."/>
            <person name="Pu L.-L."/>
            <person name="Puazo M."/>
            <person name="Raj R."/>
            <person name="Reid J."/>
            <person name="Rouhana J."/>
            <person name="Saada N."/>
            <person name="Shang Y."/>
            <person name="Simmons D."/>
            <person name="Thornton R."/>
            <person name="Warren J."/>
            <person name="Weissenberger G."/>
            <person name="Zhang J."/>
            <person name="Zhang L."/>
            <person name="Zhou C."/>
            <person name="Zhu D."/>
            <person name="Muzny D."/>
            <person name="Worley K."/>
            <person name="Gibbs R."/>
        </authorList>
    </citation>
    <scope>NUCLEOTIDE SEQUENCE [LARGE SCALE GENOMIC DNA]</scope>
    <source>
        <strain evidence="11 12">ATCC 49957</strain>
    </source>
</reference>
<dbReference type="GO" id="GO:0042941">
    <property type="term" value="P:D-alanine transmembrane transport"/>
    <property type="evidence" value="ECO:0007669"/>
    <property type="project" value="TreeGrafter"/>
</dbReference>
<evidence type="ECO:0000256" key="2">
    <source>
        <dbReference type="ARBA" id="ARBA00022448"/>
    </source>
</evidence>
<keyword evidence="8 9" id="KW-0472">Membrane</keyword>
<comment type="subcellular location">
    <subcellularLocation>
        <location evidence="1">Cell membrane</location>
        <topology evidence="1">Multi-pass membrane protein</topology>
    </subcellularLocation>
</comment>
<dbReference type="PANTHER" id="PTHR45772:SF7">
    <property type="entry name" value="AMINO ACID ABC TRANSPORTER ATP-BINDING PROTEIN"/>
    <property type="match status" value="1"/>
</dbReference>
<evidence type="ECO:0000259" key="10">
    <source>
        <dbReference type="PROSITE" id="PS50893"/>
    </source>
</evidence>
<gene>
    <name evidence="11" type="ORF">HMPREF0731_2495</name>
</gene>
<dbReference type="InterPro" id="IPR032823">
    <property type="entry name" value="BCA_ABC_TP_C"/>
</dbReference>
<sequence length="588" mass="62412">MQFLAPSGRQRLALLALLLGGVAATFLISGYELLVISMVGIWAMLGLSWNILGGYGGLVSFGHAAFFGGGAYTVAILFHDYGVTPWIGCLLGAGIGALLAVLIGAITFRLKGHYFSLAMLAYPLALIPVFTWAGWHELALPLQRQDPLHYMQFSDPRVMPLIILGALGIALFICLRIERTRLGLQLFAIRQNELAAQCAGIATLRTKLVASAISGGIAGLAGALYATVVLVVTPHSVFGMLVSAQGLIVSMFGGLGAAWGPVIGAIILVPLAEMLNATIGARLPGMQGVVFGIAIMAVILFRPQGIYWAVRDHFFREPAVAPELAAPPAPEAAVPHPDYHEAPGEALLVVRGVSVRFGGLQALSDVSLEVRRGEILGIIGPNGAGKTTLFNVLNGITRASAGSAQLEGVELLGRAPQQVSAMGIARTFQTVRAFPRLTLLENVVVGAFGANSDDHAALEVARAMLERVGLADRALVPASQLTNRELRLMELARALASNPKLVLMDESFAGLSSADVEVMMRQIRRLAAEGMTVVIIEHTMKAMVRLATRFVVLDRGRNLAEGLPEQVVREPEVVSAYLGKKWVEHAGA</sequence>
<feature type="transmembrane region" description="Helical" evidence="9">
    <location>
        <begin position="158"/>
        <end position="177"/>
    </location>
</feature>
<dbReference type="AlphaFoldDB" id="D5RN34"/>
<keyword evidence="5" id="KW-0547">Nucleotide-binding</keyword>